<name>A0A9D2HIF9_9FIRM</name>
<dbReference type="Proteomes" id="UP000823900">
    <property type="component" value="Unassembled WGS sequence"/>
</dbReference>
<comment type="caution">
    <text evidence="1">The sequence shown here is derived from an EMBL/GenBank/DDBJ whole genome shotgun (WGS) entry which is preliminary data.</text>
</comment>
<evidence type="ECO:0000313" key="2">
    <source>
        <dbReference type="Proteomes" id="UP000823900"/>
    </source>
</evidence>
<dbReference type="EMBL" id="DWZA01000040">
    <property type="protein sequence ID" value="HJA70813.1"/>
    <property type="molecule type" value="Genomic_DNA"/>
</dbReference>
<dbReference type="Gene3D" id="2.60.120.580">
    <property type="entry name" value="Acetamidase/Formamidase-like domains"/>
    <property type="match status" value="1"/>
</dbReference>
<dbReference type="SUPFAM" id="SSF141130">
    <property type="entry name" value="Acetamidase/Formamidase-like"/>
    <property type="match status" value="1"/>
</dbReference>
<protein>
    <submittedName>
        <fullName evidence="1">Acetamidase/formamidase family protein</fullName>
    </submittedName>
</protein>
<accession>A0A9D2HIF9</accession>
<dbReference type="PANTHER" id="PTHR31891">
    <property type="entry name" value="FORMAMIDASE C869.04-RELATED"/>
    <property type="match status" value="1"/>
</dbReference>
<proteinExistence type="predicted"/>
<gene>
    <name evidence="1" type="ORF">IAA07_04430</name>
</gene>
<reference evidence="1" key="2">
    <citation type="submission" date="2021-04" db="EMBL/GenBank/DDBJ databases">
        <authorList>
            <person name="Gilroy R."/>
        </authorList>
    </citation>
    <scope>NUCLEOTIDE SEQUENCE</scope>
    <source>
        <strain evidence="1">CHK178-16964</strain>
    </source>
</reference>
<dbReference type="Gene3D" id="2.40.10.120">
    <property type="match status" value="1"/>
</dbReference>
<dbReference type="Pfam" id="PF03069">
    <property type="entry name" value="FmdA_AmdA"/>
    <property type="match status" value="1"/>
</dbReference>
<evidence type="ECO:0000313" key="1">
    <source>
        <dbReference type="EMBL" id="HJA70813.1"/>
    </source>
</evidence>
<reference evidence="1" key="1">
    <citation type="journal article" date="2021" name="PeerJ">
        <title>Extensive microbial diversity within the chicken gut microbiome revealed by metagenomics and culture.</title>
        <authorList>
            <person name="Gilroy R."/>
            <person name="Ravi A."/>
            <person name="Getino M."/>
            <person name="Pursley I."/>
            <person name="Horton D.L."/>
            <person name="Alikhan N.F."/>
            <person name="Baker D."/>
            <person name="Gharbi K."/>
            <person name="Hall N."/>
            <person name="Watson M."/>
            <person name="Adriaenssens E.M."/>
            <person name="Foster-Nyarko E."/>
            <person name="Jarju S."/>
            <person name="Secka A."/>
            <person name="Antonio M."/>
            <person name="Oren A."/>
            <person name="Chaudhuri R.R."/>
            <person name="La Ragione R."/>
            <person name="Hildebrand F."/>
            <person name="Pallen M.J."/>
        </authorList>
    </citation>
    <scope>NUCLEOTIDE SEQUENCE</scope>
    <source>
        <strain evidence="1">CHK178-16964</strain>
    </source>
</reference>
<dbReference type="GO" id="GO:0016811">
    <property type="term" value="F:hydrolase activity, acting on carbon-nitrogen (but not peptide) bonds, in linear amides"/>
    <property type="evidence" value="ECO:0007669"/>
    <property type="project" value="InterPro"/>
</dbReference>
<organism evidence="1 2">
    <name type="scientific">Candidatus Lachnoclostridium stercoravium</name>
    <dbReference type="NCBI Taxonomy" id="2838633"/>
    <lineage>
        <taxon>Bacteria</taxon>
        <taxon>Bacillati</taxon>
        <taxon>Bacillota</taxon>
        <taxon>Clostridia</taxon>
        <taxon>Lachnospirales</taxon>
        <taxon>Lachnospiraceae</taxon>
    </lineage>
</organism>
<sequence length="297" mass="33087">MIKVDPTKQTHWYSPWNVPALRVEPGETVSFTCQDTWNDVMVDTKTIQARAMHGYPINPVNGPVYVNGAMPGDTMKITIEDVRVTSDATLICNDRQVSKAFRKYITDDEVVKFPIKDGKADMFGVIVDIKPFPGCLGVAAAERMSTLDQGRHGGNMDCKYMTKGTVLYLPVFAPGGLVATGDIHAYQGDGEIVGGLEVAGEVDLKLEVIKGRSEPWPILETADRWYAIVSDMTLEEAGFTAVQCIQEFILKRTDRYTPNHLMLMLAELGDVEVCQMVDTYMTMRFGFEKRIAPDLKF</sequence>
<dbReference type="Gene3D" id="3.10.28.20">
    <property type="entry name" value="Acetamidase/Formamidase-like domains"/>
    <property type="match status" value="1"/>
</dbReference>
<dbReference type="PANTHER" id="PTHR31891:SF1">
    <property type="entry name" value="FORMAMIDASE C869.04-RELATED"/>
    <property type="match status" value="1"/>
</dbReference>
<dbReference type="InterPro" id="IPR004304">
    <property type="entry name" value="FmdA_AmdA"/>
</dbReference>
<dbReference type="AlphaFoldDB" id="A0A9D2HIF9"/>